<accession>S8BX74</accession>
<comment type="similarity">
    <text evidence="1">Belongs to the ATP-dependent AMP-binding enzyme family.</text>
</comment>
<keyword evidence="5" id="KW-1185">Reference proteome</keyword>
<protein>
    <recommendedName>
        <fullName evidence="6">AMP-dependent synthetase/ligase domain-containing protein</fullName>
    </recommendedName>
</protein>
<organism evidence="4 5">
    <name type="scientific">Dactylellina haptotyla (strain CBS 200.50)</name>
    <name type="common">Nematode-trapping fungus</name>
    <name type="synonym">Monacrosporium haptotylum</name>
    <dbReference type="NCBI Taxonomy" id="1284197"/>
    <lineage>
        <taxon>Eukaryota</taxon>
        <taxon>Fungi</taxon>
        <taxon>Dikarya</taxon>
        <taxon>Ascomycota</taxon>
        <taxon>Pezizomycotina</taxon>
        <taxon>Orbiliomycetes</taxon>
        <taxon>Orbiliales</taxon>
        <taxon>Orbiliaceae</taxon>
        <taxon>Dactylellina</taxon>
    </lineage>
</organism>
<comment type="caution">
    <text evidence="4">The sequence shown here is derived from an EMBL/GenBank/DDBJ whole genome shotgun (WGS) entry which is preliminary data.</text>
</comment>
<dbReference type="SUPFAM" id="SSF56801">
    <property type="entry name" value="Acetyl-CoA synthetase-like"/>
    <property type="match status" value="1"/>
</dbReference>
<dbReference type="InterPro" id="IPR042099">
    <property type="entry name" value="ANL_N_sf"/>
</dbReference>
<reference evidence="5" key="2">
    <citation type="submission" date="2013-04" db="EMBL/GenBank/DDBJ databases">
        <title>Genomic mechanisms accounting for the adaptation to parasitism in nematode-trapping fungi.</title>
        <authorList>
            <person name="Ahren D.G."/>
        </authorList>
    </citation>
    <scope>NUCLEOTIDE SEQUENCE [LARGE SCALE GENOMIC DNA]</scope>
    <source>
        <strain evidence="5">CBS 200.50</strain>
    </source>
</reference>
<reference evidence="4 5" key="1">
    <citation type="journal article" date="2013" name="PLoS Genet.">
        <title>Genomic mechanisms accounting for the adaptation to parasitism in nematode-trapping fungi.</title>
        <authorList>
            <person name="Meerupati T."/>
            <person name="Andersson K.M."/>
            <person name="Friman E."/>
            <person name="Kumar D."/>
            <person name="Tunlid A."/>
            <person name="Ahren D."/>
        </authorList>
    </citation>
    <scope>NUCLEOTIDE SEQUENCE [LARGE SCALE GENOMIC DNA]</scope>
    <source>
        <strain evidence="4 5">CBS 200.50</strain>
    </source>
</reference>
<dbReference type="InterPro" id="IPR000873">
    <property type="entry name" value="AMP-dep_synth/lig_dom"/>
</dbReference>
<evidence type="ECO:0000313" key="4">
    <source>
        <dbReference type="EMBL" id="EPS44108.1"/>
    </source>
</evidence>
<dbReference type="AlphaFoldDB" id="S8BX74"/>
<name>S8BX74_DACHA</name>
<dbReference type="PANTHER" id="PTHR43201:SF8">
    <property type="entry name" value="ACYL-COA SYNTHETASE FAMILY MEMBER 3"/>
    <property type="match status" value="1"/>
</dbReference>
<dbReference type="eggNOG" id="KOG1176">
    <property type="taxonomic scope" value="Eukaryota"/>
</dbReference>
<dbReference type="GO" id="GO:0006631">
    <property type="term" value="P:fatty acid metabolic process"/>
    <property type="evidence" value="ECO:0007669"/>
    <property type="project" value="TreeGrafter"/>
</dbReference>
<evidence type="ECO:0008006" key="6">
    <source>
        <dbReference type="Google" id="ProtNLM"/>
    </source>
</evidence>
<dbReference type="PANTHER" id="PTHR43201">
    <property type="entry name" value="ACYL-COA SYNTHETASE"/>
    <property type="match status" value="1"/>
</dbReference>
<gene>
    <name evidence="4" type="ORF">H072_1903</name>
</gene>
<dbReference type="HOGENOM" id="CLU_000022_59_11_1"/>
<evidence type="ECO:0000256" key="1">
    <source>
        <dbReference type="ARBA" id="ARBA00006432"/>
    </source>
</evidence>
<dbReference type="GO" id="GO:0031956">
    <property type="term" value="F:medium-chain fatty acid-CoA ligase activity"/>
    <property type="evidence" value="ECO:0007669"/>
    <property type="project" value="TreeGrafter"/>
</dbReference>
<evidence type="ECO:0000259" key="3">
    <source>
        <dbReference type="Pfam" id="PF13193"/>
    </source>
</evidence>
<dbReference type="Gene3D" id="3.40.50.12780">
    <property type="entry name" value="N-terminal domain of ligase-like"/>
    <property type="match status" value="1"/>
</dbReference>
<sequence>MRATRIRATRNLFHAHSSEKIRRRDRARFMQGRVPLTLLDRPMGIPFNNSYLIRLNEHFTTEKANKRAAVLEREDYDTPSATKYSFRQLGTDMHHRKSSLVDEHEDFYMSDNTRVGRSVGLIADRNYEFVGGLFDTSELSTIWILGSWPIGSLKQPIRSALMLCINLLSLFATGLRPVLIANNSQPREIAELMQTAETSHLITPRNMFETPLMQEFRRQNQQYHISAITKLSHETLLSITQMKGEYHTKIDKKSQGTILFTSGTTGKPKAVFTDMSSVSGQCGRLRRAWEYTTRDHILHTLPNHHIHGLVNVLLTPLYSGSSVEFTNQPFNAVKVLERIAQPASHAFPQVTMFHGVPTMYASFITAYDSMPPSKQEEIAAGLKNLRVAVCGSAALPTPIAEKWKKITGSIPLERYGMTETGMVFTNPLEPEKRIPGSVGYPFLNIHTQLLDPNGIVIPRNGIPGDLVIKWQDDADMFGGYWGNWNATAEARVNPIRVIPEWVKRIEDGTVILKNPRRGMNPESRTVDLGTGWFATGDVAMRGEQGEMIMLGRKSVDIMKVGGNIVSALEVERELLGLDEPDEVAVVGLPSEKFGKIPAAIVKLKPEYAARYNGDPEYKREFVPNIRKKARELLSAEKLPRKWIIVDKIPRNAMGKVMKAMLLKDKALFPNLGMEEPISDPEEITDLPKS</sequence>
<dbReference type="OrthoDB" id="2962993at2759"/>
<dbReference type="InterPro" id="IPR045851">
    <property type="entry name" value="AMP-bd_C_sf"/>
</dbReference>
<dbReference type="Proteomes" id="UP000015100">
    <property type="component" value="Unassembled WGS sequence"/>
</dbReference>
<dbReference type="PROSITE" id="PS00455">
    <property type="entry name" value="AMP_BINDING"/>
    <property type="match status" value="1"/>
</dbReference>
<dbReference type="Gene3D" id="3.30.300.30">
    <property type="match status" value="1"/>
</dbReference>
<dbReference type="InterPro" id="IPR020845">
    <property type="entry name" value="AMP-binding_CS"/>
</dbReference>
<feature type="domain" description="AMP-dependent synthetase/ligase" evidence="2">
    <location>
        <begin position="167"/>
        <end position="481"/>
    </location>
</feature>
<proteinExistence type="inferred from homology"/>
<dbReference type="OMA" id="QYHISAI"/>
<evidence type="ECO:0000313" key="5">
    <source>
        <dbReference type="Proteomes" id="UP000015100"/>
    </source>
</evidence>
<feature type="domain" description="AMP-binding enzyme C-terminal" evidence="3">
    <location>
        <begin position="569"/>
        <end position="655"/>
    </location>
</feature>
<dbReference type="Pfam" id="PF00501">
    <property type="entry name" value="AMP-binding"/>
    <property type="match status" value="1"/>
</dbReference>
<dbReference type="InterPro" id="IPR025110">
    <property type="entry name" value="AMP-bd_C"/>
</dbReference>
<dbReference type="EMBL" id="AQGS01000059">
    <property type="protein sequence ID" value="EPS44108.1"/>
    <property type="molecule type" value="Genomic_DNA"/>
</dbReference>
<dbReference type="STRING" id="1284197.S8BX74"/>
<evidence type="ECO:0000259" key="2">
    <source>
        <dbReference type="Pfam" id="PF00501"/>
    </source>
</evidence>
<dbReference type="Pfam" id="PF13193">
    <property type="entry name" value="AMP-binding_C"/>
    <property type="match status" value="1"/>
</dbReference>